<reference evidence="1" key="1">
    <citation type="submission" date="2020-07" db="EMBL/GenBank/DDBJ databases">
        <title>Multicomponent nature underlies the extraordinary mechanical properties of spider dragline silk.</title>
        <authorList>
            <person name="Kono N."/>
            <person name="Nakamura H."/>
            <person name="Mori M."/>
            <person name="Yoshida Y."/>
            <person name="Ohtoshi R."/>
            <person name="Malay A.D."/>
            <person name="Moran D.A.P."/>
            <person name="Tomita M."/>
            <person name="Numata K."/>
            <person name="Arakawa K."/>
        </authorList>
    </citation>
    <scope>NUCLEOTIDE SEQUENCE</scope>
</reference>
<evidence type="ECO:0000313" key="2">
    <source>
        <dbReference type="Proteomes" id="UP000887116"/>
    </source>
</evidence>
<accession>A0A8X6LAS3</accession>
<dbReference type="AlphaFoldDB" id="A0A8X6LAS3"/>
<dbReference type="Proteomes" id="UP000887116">
    <property type="component" value="Unassembled WGS sequence"/>
</dbReference>
<keyword evidence="2" id="KW-1185">Reference proteome</keyword>
<dbReference type="EMBL" id="BMAO01015750">
    <property type="protein sequence ID" value="GFR03941.1"/>
    <property type="molecule type" value="Genomic_DNA"/>
</dbReference>
<sequence length="124" mass="14722">MHVTRTKDLLISLKEKTHARIISYKNDLYLPSNQLEAMLLSWQFWHQPQRRSAVESFSKCTQWHRLSGREKNQEQNSLLMMMDRREDWHLYLGPSSSLDWRGCRSHGVAKEAPFLTSFFLILSL</sequence>
<proteinExistence type="predicted"/>
<gene>
    <name evidence="1" type="ORF">TNCT_176681</name>
</gene>
<organism evidence="1 2">
    <name type="scientific">Trichonephila clavata</name>
    <name type="common">Joro spider</name>
    <name type="synonym">Nephila clavata</name>
    <dbReference type="NCBI Taxonomy" id="2740835"/>
    <lineage>
        <taxon>Eukaryota</taxon>
        <taxon>Metazoa</taxon>
        <taxon>Ecdysozoa</taxon>
        <taxon>Arthropoda</taxon>
        <taxon>Chelicerata</taxon>
        <taxon>Arachnida</taxon>
        <taxon>Araneae</taxon>
        <taxon>Araneomorphae</taxon>
        <taxon>Entelegynae</taxon>
        <taxon>Araneoidea</taxon>
        <taxon>Nephilidae</taxon>
        <taxon>Trichonephila</taxon>
    </lineage>
</organism>
<comment type="caution">
    <text evidence="1">The sequence shown here is derived from an EMBL/GenBank/DDBJ whole genome shotgun (WGS) entry which is preliminary data.</text>
</comment>
<name>A0A8X6LAS3_TRICU</name>
<protein>
    <submittedName>
        <fullName evidence="1">Uncharacterized protein</fullName>
    </submittedName>
</protein>
<evidence type="ECO:0000313" key="1">
    <source>
        <dbReference type="EMBL" id="GFR03941.1"/>
    </source>
</evidence>